<name>A0A7W5AWV0_9BACL</name>
<dbReference type="InterPro" id="IPR000534">
    <property type="entry name" value="Semialdehyde_DH_NAD-bd"/>
</dbReference>
<dbReference type="NCBIfam" id="TIGR01851">
    <property type="entry name" value="argC_other"/>
    <property type="match status" value="1"/>
</dbReference>
<dbReference type="Gene3D" id="3.30.360.10">
    <property type="entry name" value="Dihydrodipicolinate Reductase, domain 2"/>
    <property type="match status" value="1"/>
</dbReference>
<dbReference type="CDD" id="cd23935">
    <property type="entry name" value="AGPR_2_C"/>
    <property type="match status" value="1"/>
</dbReference>
<dbReference type="SUPFAM" id="SSF51735">
    <property type="entry name" value="NAD(P)-binding Rossmann-fold domains"/>
    <property type="match status" value="1"/>
</dbReference>
<dbReference type="PANTHER" id="PTHR32338">
    <property type="entry name" value="N-ACETYL-GAMMA-GLUTAMYL-PHOSPHATE REDUCTASE, CHLOROPLASTIC-RELATED-RELATED"/>
    <property type="match status" value="1"/>
</dbReference>
<reference evidence="8 9" key="1">
    <citation type="submission" date="2020-08" db="EMBL/GenBank/DDBJ databases">
        <title>Genomic Encyclopedia of Type Strains, Phase III (KMG-III): the genomes of soil and plant-associated and newly described type strains.</title>
        <authorList>
            <person name="Whitman W."/>
        </authorList>
    </citation>
    <scope>NUCLEOTIDE SEQUENCE [LARGE SCALE GENOMIC DNA]</scope>
    <source>
        <strain evidence="8 9">CECT 5862</strain>
    </source>
</reference>
<accession>A0A7W5AWV0</accession>
<dbReference type="Pfam" id="PF22698">
    <property type="entry name" value="Semialdhyde_dhC_1"/>
    <property type="match status" value="1"/>
</dbReference>
<keyword evidence="4 6" id="KW-0521">NADP</keyword>
<evidence type="ECO:0000313" key="8">
    <source>
        <dbReference type="EMBL" id="MBB3110057.1"/>
    </source>
</evidence>
<keyword evidence="9" id="KW-1185">Reference proteome</keyword>
<comment type="pathway">
    <text evidence="6">Amino-acid biosynthesis; L-arginine biosynthesis; N(2)-acetyl-L-ornithine from L-glutamate: step 3/4.</text>
</comment>
<comment type="caution">
    <text evidence="8">The sequence shown here is derived from an EMBL/GenBank/DDBJ whole genome shotgun (WGS) entry which is preliminary data.</text>
</comment>
<dbReference type="GO" id="GO:0051287">
    <property type="term" value="F:NAD binding"/>
    <property type="evidence" value="ECO:0007669"/>
    <property type="project" value="InterPro"/>
</dbReference>
<dbReference type="InterPro" id="IPR058924">
    <property type="entry name" value="AGPR_dimerisation_dom"/>
</dbReference>
<evidence type="ECO:0000259" key="7">
    <source>
        <dbReference type="SMART" id="SM00859"/>
    </source>
</evidence>
<evidence type="ECO:0000313" key="9">
    <source>
        <dbReference type="Proteomes" id="UP000570361"/>
    </source>
</evidence>
<dbReference type="GO" id="GO:0006526">
    <property type="term" value="P:L-arginine biosynthetic process"/>
    <property type="evidence" value="ECO:0007669"/>
    <property type="project" value="UniProtKB-UniRule"/>
</dbReference>
<keyword evidence="2 6" id="KW-0055">Arginine biosynthesis</keyword>
<keyword evidence="5 6" id="KW-0560">Oxidoreductase</keyword>
<evidence type="ECO:0000256" key="4">
    <source>
        <dbReference type="ARBA" id="ARBA00022857"/>
    </source>
</evidence>
<feature type="domain" description="Semialdehyde dehydrogenase NAD-binding" evidence="7">
    <location>
        <begin position="2"/>
        <end position="103"/>
    </location>
</feature>
<dbReference type="EC" id="1.2.1.38" evidence="6"/>
<sequence>MNVFVDGQYGTTGLLIHERLQARSDVQLLSIPEELKKDPEIRANVMNEADLVFLCLPDEAAREAVTLIRNLNTRVIDSSTAFRTDEAWTYGLPELSAGQRDKIAGAARVSVPGCHATAFILAINPLIQLGILPRDYPVDCSSLTGYSGGGKGLIAQYENGSGQQGKSISTPPLHYRLDLHHKHLPEMTKFAGLAYKPLFLPTVCDFYNGMVATIPMATRLLHHQPKLSEIHAALADYYDGERFVRVLPLEDTELLSSNALDPTRCNGTNQAEILVFGNDDQVVVACRLDNLGKGSSGAAIQCMNLMMGLDEGLGL</sequence>
<comment type="catalytic activity">
    <reaction evidence="6">
        <text>N-acetyl-L-glutamate 5-semialdehyde + phosphate + NADP(+) = N-acetyl-L-glutamyl 5-phosphate + NADPH + H(+)</text>
        <dbReference type="Rhea" id="RHEA:21588"/>
        <dbReference type="ChEBI" id="CHEBI:15378"/>
        <dbReference type="ChEBI" id="CHEBI:29123"/>
        <dbReference type="ChEBI" id="CHEBI:43474"/>
        <dbReference type="ChEBI" id="CHEBI:57783"/>
        <dbReference type="ChEBI" id="CHEBI:57936"/>
        <dbReference type="ChEBI" id="CHEBI:58349"/>
        <dbReference type="EC" id="1.2.1.38"/>
    </reaction>
</comment>
<dbReference type="InterPro" id="IPR010136">
    <property type="entry name" value="AGPR_type-2"/>
</dbReference>
<evidence type="ECO:0000256" key="3">
    <source>
        <dbReference type="ARBA" id="ARBA00022605"/>
    </source>
</evidence>
<proteinExistence type="inferred from homology"/>
<dbReference type="Gene3D" id="3.40.50.720">
    <property type="entry name" value="NAD(P)-binding Rossmann-like Domain"/>
    <property type="match status" value="1"/>
</dbReference>
<dbReference type="AlphaFoldDB" id="A0A7W5AWV0"/>
<evidence type="ECO:0000256" key="5">
    <source>
        <dbReference type="ARBA" id="ARBA00023002"/>
    </source>
</evidence>
<dbReference type="SMART" id="SM00859">
    <property type="entry name" value="Semialdhyde_dh"/>
    <property type="match status" value="1"/>
</dbReference>
<dbReference type="RefSeq" id="WP_183599752.1">
    <property type="nucleotide sequence ID" value="NZ_JACHXK010000004.1"/>
</dbReference>
<dbReference type="Pfam" id="PF01118">
    <property type="entry name" value="Semialdhyde_dh"/>
    <property type="match status" value="1"/>
</dbReference>
<protein>
    <recommendedName>
        <fullName evidence="6">N-acetyl-gamma-glutamyl-phosphate reductase</fullName>
        <shortName evidence="6">AGPR</shortName>
        <ecNumber evidence="6">1.2.1.38</ecNumber>
    </recommendedName>
    <alternativeName>
        <fullName evidence="6">N-acetyl-glutamate semialdehyde dehydrogenase</fullName>
        <shortName evidence="6">NAGSA dehydrogenase</shortName>
    </alternativeName>
</protein>
<dbReference type="EMBL" id="JACHXK010000004">
    <property type="protein sequence ID" value="MBB3110057.1"/>
    <property type="molecule type" value="Genomic_DNA"/>
</dbReference>
<evidence type="ECO:0000256" key="1">
    <source>
        <dbReference type="ARBA" id="ARBA00022490"/>
    </source>
</evidence>
<dbReference type="InterPro" id="IPR036291">
    <property type="entry name" value="NAD(P)-bd_dom_sf"/>
</dbReference>
<comment type="subcellular location">
    <subcellularLocation>
        <location evidence="6">Cytoplasm</location>
    </subcellularLocation>
</comment>
<dbReference type="SUPFAM" id="SSF55347">
    <property type="entry name" value="Glyceraldehyde-3-phosphate dehydrogenase-like, C-terminal domain"/>
    <property type="match status" value="1"/>
</dbReference>
<organism evidence="8 9">
    <name type="scientific">Paenibacillus phyllosphaerae</name>
    <dbReference type="NCBI Taxonomy" id="274593"/>
    <lineage>
        <taxon>Bacteria</taxon>
        <taxon>Bacillati</taxon>
        <taxon>Bacillota</taxon>
        <taxon>Bacilli</taxon>
        <taxon>Bacillales</taxon>
        <taxon>Paenibacillaceae</taxon>
        <taxon>Paenibacillus</taxon>
    </lineage>
</organism>
<gene>
    <name evidence="6" type="primary">argC</name>
    <name evidence="8" type="ORF">FHS18_002124</name>
</gene>
<feature type="active site" evidence="6">
    <location>
        <position position="114"/>
    </location>
</feature>
<evidence type="ECO:0000256" key="2">
    <source>
        <dbReference type="ARBA" id="ARBA00022571"/>
    </source>
</evidence>
<comment type="function">
    <text evidence="6">Catalyzes the NADPH-dependent reduction of N-acetyl-5-glutamyl phosphate to yield N-acetyl-L-glutamate 5-semialdehyde.</text>
</comment>
<dbReference type="HAMAP" id="MF_01110">
    <property type="entry name" value="ArgC_type2"/>
    <property type="match status" value="1"/>
</dbReference>
<dbReference type="CDD" id="cd17896">
    <property type="entry name" value="AGPR_2_N"/>
    <property type="match status" value="1"/>
</dbReference>
<dbReference type="PANTHER" id="PTHR32338:SF10">
    <property type="entry name" value="N-ACETYL-GAMMA-GLUTAMYL-PHOSPHATE REDUCTASE, CHLOROPLASTIC-RELATED"/>
    <property type="match status" value="1"/>
</dbReference>
<dbReference type="GO" id="GO:0005737">
    <property type="term" value="C:cytoplasm"/>
    <property type="evidence" value="ECO:0007669"/>
    <property type="project" value="UniProtKB-SubCell"/>
</dbReference>
<dbReference type="UniPathway" id="UPA00068">
    <property type="reaction ID" value="UER00108"/>
</dbReference>
<dbReference type="GO" id="GO:0003942">
    <property type="term" value="F:N-acetyl-gamma-glutamyl-phosphate reductase activity"/>
    <property type="evidence" value="ECO:0007669"/>
    <property type="project" value="UniProtKB-UniRule"/>
</dbReference>
<keyword evidence="1 6" id="KW-0963">Cytoplasm</keyword>
<dbReference type="Proteomes" id="UP000570361">
    <property type="component" value="Unassembled WGS sequence"/>
</dbReference>
<keyword evidence="3 6" id="KW-0028">Amino-acid biosynthesis</keyword>
<comment type="similarity">
    <text evidence="6">Belongs to the NAGSA dehydrogenase family. Type 2 subfamily.</text>
</comment>
<evidence type="ECO:0000256" key="6">
    <source>
        <dbReference type="HAMAP-Rule" id="MF_01110"/>
    </source>
</evidence>
<dbReference type="InterPro" id="IPR050085">
    <property type="entry name" value="AGPR"/>
</dbReference>